<dbReference type="SUPFAM" id="SSF51126">
    <property type="entry name" value="Pectin lyase-like"/>
    <property type="match status" value="1"/>
</dbReference>
<name>A0A7X0HTL8_9BACI</name>
<dbReference type="RefSeq" id="WP_343065348.1">
    <property type="nucleotide sequence ID" value="NZ_JACHGK010000012.1"/>
</dbReference>
<dbReference type="AlphaFoldDB" id="A0A7X0HTL8"/>
<reference evidence="2 3" key="1">
    <citation type="submission" date="2020-08" db="EMBL/GenBank/DDBJ databases">
        <title>Genomic Encyclopedia of Type Strains, Phase IV (KMG-IV): sequencing the most valuable type-strain genomes for metagenomic binning, comparative biology and taxonomic classification.</title>
        <authorList>
            <person name="Goeker M."/>
        </authorList>
    </citation>
    <scope>NUCLEOTIDE SEQUENCE [LARGE SCALE GENOMIC DNA]</scope>
    <source>
        <strain evidence="2 3">DSM 5391</strain>
    </source>
</reference>
<gene>
    <name evidence="2" type="ORF">HNR53_003292</name>
</gene>
<keyword evidence="3" id="KW-1185">Reference proteome</keyword>
<evidence type="ECO:0000313" key="3">
    <source>
        <dbReference type="Proteomes" id="UP000531594"/>
    </source>
</evidence>
<dbReference type="Proteomes" id="UP000531594">
    <property type="component" value="Unassembled WGS sequence"/>
</dbReference>
<dbReference type="EMBL" id="JACHGK010000012">
    <property type="protein sequence ID" value="MBB6446632.1"/>
    <property type="molecule type" value="Genomic_DNA"/>
</dbReference>
<comment type="caution">
    <text evidence="2">The sequence shown here is derived from an EMBL/GenBank/DDBJ whole genome shotgun (WGS) entry which is preliminary data.</text>
</comment>
<evidence type="ECO:0000313" key="2">
    <source>
        <dbReference type="EMBL" id="MBB6446632.1"/>
    </source>
</evidence>
<dbReference type="Pfam" id="PF12708">
    <property type="entry name" value="Pect-lyase_RHGA_epim"/>
    <property type="match status" value="1"/>
</dbReference>
<organism evidence="2 3">
    <name type="scientific">Bacillus benzoevorans</name>
    <dbReference type="NCBI Taxonomy" id="1456"/>
    <lineage>
        <taxon>Bacteria</taxon>
        <taxon>Bacillati</taxon>
        <taxon>Bacillota</taxon>
        <taxon>Bacilli</taxon>
        <taxon>Bacillales</taxon>
        <taxon>Bacillaceae</taxon>
        <taxon>Bacillus</taxon>
    </lineage>
</organism>
<dbReference type="InterPro" id="IPR011050">
    <property type="entry name" value="Pectin_lyase_fold/virulence"/>
</dbReference>
<dbReference type="InterPro" id="IPR024535">
    <property type="entry name" value="RHGA/B-epi-like_pectate_lyase"/>
</dbReference>
<accession>A0A7X0HTL8</accession>
<dbReference type="InterPro" id="IPR012334">
    <property type="entry name" value="Pectin_lyas_fold"/>
</dbReference>
<proteinExistence type="predicted"/>
<protein>
    <recommendedName>
        <fullName evidence="1">Rhamnogalacturonase A/B/Epimerase-like pectate lyase domain-containing protein</fullName>
    </recommendedName>
</protein>
<sequence>MMLPFDRTHDPRMNAELLAQMTQNQLPLKQMVQETEELFADICQHTAPIVPEKFPPPRSFSEKIKEGIFRFFAKPAVLLNSSRILVDEKDNVVPDWKGLLDKELQQLFQQITREVNVVDFGAAGDGQTDCTVAFQKAIGDGRVKVIVPEGVFITKGIRLPSWTFLQGAGKSATTIKLHPQAAKGTRLITNANHWRGNHHLFVAGLCLDWNSARLGNTEKTSTWGNHSSCLTYANVTYGWVQEVEGINPGLHCFDISSTLYNYAGDGYRARGGSRYIWLDRLTGYGFGDDGITTHHSDYIFISHCHMCDPSGRSHKQGFSNSNGIEIDDGSRNVLLAHNSTARCFGGVEIKAHQNSSAASNVQIIGHISVHDNRSYNFRHIGHHKDADTKSKTAFNIQAAGLVSFQPVYCDLYKDSTPRSLVVSGYQNVVIHHFYSIGDCVYDFQNNPVAAIQYRARNIILNDLTVKNYHHAGPALKIFGGENRADSIKIRHVKTDDTIAQVLDIGSGIAKIQVDHVTKEKVQV</sequence>
<dbReference type="Gene3D" id="2.160.20.10">
    <property type="entry name" value="Single-stranded right-handed beta-helix, Pectin lyase-like"/>
    <property type="match status" value="1"/>
</dbReference>
<feature type="domain" description="Rhamnogalacturonase A/B/Epimerase-like pectate lyase" evidence="1">
    <location>
        <begin position="115"/>
        <end position="193"/>
    </location>
</feature>
<evidence type="ECO:0000259" key="1">
    <source>
        <dbReference type="Pfam" id="PF12708"/>
    </source>
</evidence>